<evidence type="ECO:0000313" key="2">
    <source>
        <dbReference type="EMBL" id="PNH29299.1"/>
    </source>
</evidence>
<organism evidence="3 5">
    <name type="scientific">Verticillium dahliae</name>
    <name type="common">Verticillium wilt</name>
    <dbReference type="NCBI Taxonomy" id="27337"/>
    <lineage>
        <taxon>Eukaryota</taxon>
        <taxon>Fungi</taxon>
        <taxon>Dikarya</taxon>
        <taxon>Ascomycota</taxon>
        <taxon>Pezizomycotina</taxon>
        <taxon>Sordariomycetes</taxon>
        <taxon>Hypocreomycetidae</taxon>
        <taxon>Glomerellales</taxon>
        <taxon>Plectosphaerellaceae</taxon>
        <taxon>Verticillium</taxon>
    </lineage>
</organism>
<name>A0A2J8E2D6_VERDA</name>
<reference evidence="2 4" key="1">
    <citation type="submission" date="2017-12" db="EMBL/GenBank/DDBJ databases">
        <title>Comparative genomics yields insights into virulence evolution of Verticillium dahliae.</title>
        <authorList>
            <person name="Fan R."/>
            <person name="Armitage A.D."/>
            <person name="Cascant-Lopez E."/>
            <person name="Sobczyk M."/>
            <person name="Cockerton H.M."/>
            <person name="Harrison R.J."/>
        </authorList>
    </citation>
    <scope>NUCLEOTIDE SEQUENCE [LARGE SCALE GENOMIC DNA]</scope>
    <source>
        <strain evidence="2 4">12008</strain>
    </source>
</reference>
<feature type="region of interest" description="Disordered" evidence="1">
    <location>
        <begin position="321"/>
        <end position="505"/>
    </location>
</feature>
<dbReference type="EMBL" id="RSDZ01000016">
    <property type="protein sequence ID" value="RXG49250.1"/>
    <property type="molecule type" value="Genomic_DNA"/>
</dbReference>
<reference evidence="3 5" key="2">
    <citation type="submission" date="2018-12" db="EMBL/GenBank/DDBJ databases">
        <title>Genome of Verticillium dahliae isolate Getta Getta.</title>
        <authorList>
            <person name="Gardiner D.M."/>
        </authorList>
    </citation>
    <scope>NUCLEOTIDE SEQUENCE [LARGE SCALE GENOMIC DNA]</scope>
    <source>
        <strain evidence="3 5">Getta Getta</strain>
    </source>
</reference>
<evidence type="ECO:0000313" key="5">
    <source>
        <dbReference type="Proteomes" id="UP000288725"/>
    </source>
</evidence>
<proteinExistence type="predicted"/>
<dbReference type="Proteomes" id="UP000236305">
    <property type="component" value="Unassembled WGS sequence"/>
</dbReference>
<dbReference type="Proteomes" id="UP000288725">
    <property type="component" value="Chromosome 7"/>
</dbReference>
<gene>
    <name evidence="2" type="ORF">BJF96_g7412</name>
    <name evidence="3" type="ORF">VDGE_09685</name>
</gene>
<dbReference type="OrthoDB" id="4846841at2759"/>
<feature type="compositionally biased region" description="Basic and acidic residues" evidence="1">
    <location>
        <begin position="324"/>
        <end position="376"/>
    </location>
</feature>
<evidence type="ECO:0000313" key="4">
    <source>
        <dbReference type="Proteomes" id="UP000236305"/>
    </source>
</evidence>
<feature type="compositionally biased region" description="Polar residues" evidence="1">
    <location>
        <begin position="292"/>
        <end position="301"/>
    </location>
</feature>
<dbReference type="AlphaFoldDB" id="A0A2J8E2D6"/>
<protein>
    <submittedName>
        <fullName evidence="3">Uncharacterized protein</fullName>
    </submittedName>
</protein>
<feature type="region of interest" description="Disordered" evidence="1">
    <location>
        <begin position="255"/>
        <end position="308"/>
    </location>
</feature>
<dbReference type="EMBL" id="MPSH01000027">
    <property type="protein sequence ID" value="PNH29299.1"/>
    <property type="molecule type" value="Genomic_DNA"/>
</dbReference>
<evidence type="ECO:0000313" key="3">
    <source>
        <dbReference type="EMBL" id="RXG49250.1"/>
    </source>
</evidence>
<sequence length="529" mass="56954">MLDENLPSFRFQPSSDSPLNTVLYFSHNGSDPSAQYLLMRADPAVSASKNKYAVALADVSSQSIIYAEVLVEPSWSQPTLSTAEIRAQNGQPPPPTPITPDTVTLNLYNPDSHVVIRSKPGSWGKSDSWEFELPEQSFRAPSASKIDLDAGEPPISDLVPKAVFRWKKESRLGREMTCYLVGKSVGGKKSKEPDITVAMFKEGRHDSTVTIYEPNLRRVDVQDQKGLDIVLLLGAEVIRDLYLNPKMDPFNVSSAPPLASCGRQKDSRGASASPGTAAPMSGAIGAPPPQPTSYQAQSNVVPSRDARQQDIDAETKRLQAMVAEEERQARERERQTREQERRDAEEARRIKDMLNREEEERRRKQAEVDRETERLRKQYGVNAQGFAAANSSLPPEAHAPHLPPRPGPGATHSHGAGRGGGSPGLSPYFSSSAHGHSQPPPRPSSAGPQTPAMSGGSSGWWKPGPSTPGGGAATTSSGGAGRGGKKPANPLHGLLNGHGPYGNAAASVSNFFHSAASKQECKLTKKRSM</sequence>
<accession>A0A2J8E2D6</accession>
<evidence type="ECO:0000256" key="1">
    <source>
        <dbReference type="SAM" id="MobiDB-lite"/>
    </source>
</evidence>
<comment type="caution">
    <text evidence="3">The sequence shown here is derived from an EMBL/GenBank/DDBJ whole genome shotgun (WGS) entry which is preliminary data.</text>
</comment>
<feature type="compositionally biased region" description="Gly residues" evidence="1">
    <location>
        <begin position="467"/>
        <end position="482"/>
    </location>
</feature>